<proteinExistence type="predicted"/>
<gene>
    <name evidence="1" type="ORF">TSPGSL018_1474</name>
</gene>
<sequence length="62" mass="7602">MHPKDYSAFKHFPPLEYLSRIKRQYFYRTRESNYNWSNSSPLPWSKVSCQHMKKGEIQNISY</sequence>
<dbReference type="EMBL" id="GBEZ01014450">
    <property type="protein sequence ID" value="JAC71625.1"/>
    <property type="molecule type" value="Transcribed_RNA"/>
</dbReference>
<protein>
    <submittedName>
        <fullName evidence="1">Uncharacterized protein</fullName>
    </submittedName>
</protein>
<organism evidence="1">
    <name type="scientific">Tetraselmis sp. GSL018</name>
    <dbReference type="NCBI Taxonomy" id="582737"/>
    <lineage>
        <taxon>Eukaryota</taxon>
        <taxon>Viridiplantae</taxon>
        <taxon>Chlorophyta</taxon>
        <taxon>core chlorophytes</taxon>
        <taxon>Chlorodendrophyceae</taxon>
        <taxon>Chlorodendrales</taxon>
        <taxon>Chlorodendraceae</taxon>
        <taxon>Tetraselmis</taxon>
    </lineage>
</organism>
<name>A0A061RLY0_9CHLO</name>
<reference evidence="1" key="1">
    <citation type="submission" date="2014-05" db="EMBL/GenBank/DDBJ databases">
        <title>The transcriptome of the halophilic microalga Tetraselmis sp. GSL018 isolated from the Great Salt Lake, Utah.</title>
        <authorList>
            <person name="Jinkerson R.E."/>
            <person name="D'Adamo S."/>
            <person name="Posewitz M.C."/>
        </authorList>
    </citation>
    <scope>NUCLEOTIDE SEQUENCE</scope>
    <source>
        <strain evidence="1">GSL018</strain>
    </source>
</reference>
<accession>A0A061RLY0</accession>
<evidence type="ECO:0000313" key="1">
    <source>
        <dbReference type="EMBL" id="JAC71625.1"/>
    </source>
</evidence>
<dbReference type="AlphaFoldDB" id="A0A061RLY0"/>